<keyword evidence="3" id="KW-1185">Reference proteome</keyword>
<dbReference type="Proteomes" id="UP001064971">
    <property type="component" value="Plasmid pDAETH-1"/>
</dbReference>
<dbReference type="Pfam" id="PF12697">
    <property type="entry name" value="Abhydrolase_6"/>
    <property type="match status" value="1"/>
</dbReference>
<name>A0ABN6RKK9_9DEIO</name>
<feature type="domain" description="AB hydrolase-1" evidence="1">
    <location>
        <begin position="61"/>
        <end position="294"/>
    </location>
</feature>
<dbReference type="InterPro" id="IPR029058">
    <property type="entry name" value="AB_hydrolase_fold"/>
</dbReference>
<protein>
    <submittedName>
        <fullName evidence="2">Alpha/beta hydrolase</fullName>
    </submittedName>
</protein>
<reference evidence="2" key="1">
    <citation type="submission" date="2022-07" db="EMBL/GenBank/DDBJ databases">
        <title>Complete Genome Sequence of the Radioresistant Bacterium Deinococcus aetherius ST0316, Isolated from the Air Dust collected in Lower Stratosphere above Japan.</title>
        <authorList>
            <person name="Satoh K."/>
            <person name="Hagiwara K."/>
            <person name="Katsumata K."/>
            <person name="Kubo A."/>
            <person name="Yokobori S."/>
            <person name="Yamagishi A."/>
            <person name="Oono Y."/>
            <person name="Narumi I."/>
        </authorList>
    </citation>
    <scope>NUCLEOTIDE SEQUENCE</scope>
    <source>
        <strain evidence="2">ST0316</strain>
        <plasmid evidence="2">pDAETH-1</plasmid>
    </source>
</reference>
<dbReference type="SUPFAM" id="SSF53474">
    <property type="entry name" value="alpha/beta-Hydrolases"/>
    <property type="match status" value="1"/>
</dbReference>
<dbReference type="Gene3D" id="3.40.50.1820">
    <property type="entry name" value="alpha/beta hydrolase"/>
    <property type="match status" value="1"/>
</dbReference>
<accession>A0ABN6RKK9</accession>
<dbReference type="RefSeq" id="WP_264777713.1">
    <property type="nucleotide sequence ID" value="NZ_AP026561.1"/>
</dbReference>
<dbReference type="GO" id="GO:0016787">
    <property type="term" value="F:hydrolase activity"/>
    <property type="evidence" value="ECO:0007669"/>
    <property type="project" value="UniProtKB-KW"/>
</dbReference>
<evidence type="ECO:0000313" key="2">
    <source>
        <dbReference type="EMBL" id="BDP43872.1"/>
    </source>
</evidence>
<dbReference type="InterPro" id="IPR000073">
    <property type="entry name" value="AB_hydrolase_1"/>
</dbReference>
<dbReference type="PANTHER" id="PTHR46438:SF2">
    <property type="entry name" value="ALPHA_BETA-HYDROLASES SUPERFAMILY PROTEIN"/>
    <property type="match status" value="1"/>
</dbReference>
<keyword evidence="2" id="KW-0378">Hydrolase</keyword>
<geneLocation type="plasmid" evidence="2 3">
    <name>pDAETH-1</name>
</geneLocation>
<dbReference type="EMBL" id="AP026561">
    <property type="protein sequence ID" value="BDP43872.1"/>
    <property type="molecule type" value="Genomic_DNA"/>
</dbReference>
<organism evidence="2 3">
    <name type="scientific">Deinococcus aetherius</name>
    <dbReference type="NCBI Taxonomy" id="200252"/>
    <lineage>
        <taxon>Bacteria</taxon>
        <taxon>Thermotogati</taxon>
        <taxon>Deinococcota</taxon>
        <taxon>Deinococci</taxon>
        <taxon>Deinococcales</taxon>
        <taxon>Deinococcaceae</taxon>
        <taxon>Deinococcus</taxon>
    </lineage>
</organism>
<proteinExistence type="predicted"/>
<keyword evidence="2" id="KW-0614">Plasmid</keyword>
<evidence type="ECO:0000313" key="3">
    <source>
        <dbReference type="Proteomes" id="UP001064971"/>
    </source>
</evidence>
<sequence>MKRTLFWTLLGGLAAAGFLTWRGRLTSDPTTDFTDLSFSRRSPGTPSGEMSYYEAGEGQLLVLLHGIGGGASAWYWSKVAPVLARRFRVVAPDWVGWGRSEHPRRSLLGGEYVDQLRTLLAHLGEPVHVVAQGLAAGWVAELARERPELFGRLILWTPSGGLDFGEDSFAPFYRRTFTPIARSRTLGPVFYRLIFHRGSFIRSWLRGQGFYNPAAVSREVVEGSLDSARRPGAAYSALPFLSGDLRYDLAPLLRDLPVPAVMVWGEHERQVGLPTGRRLAAQNPGIELIVLDRARGTPEQESPARSAALLEQLLQSRPPVRQDGITGR</sequence>
<gene>
    <name evidence="2" type="ORF">DAETH_38410</name>
</gene>
<evidence type="ECO:0000259" key="1">
    <source>
        <dbReference type="Pfam" id="PF12697"/>
    </source>
</evidence>
<dbReference type="PANTHER" id="PTHR46438">
    <property type="entry name" value="ALPHA/BETA-HYDROLASES SUPERFAMILY PROTEIN"/>
    <property type="match status" value="1"/>
</dbReference>